<protein>
    <submittedName>
        <fullName evidence="2">Uncharacterized protein</fullName>
    </submittedName>
</protein>
<sequence length="59" mass="6699">MLTMVPRAKFDNVAEQLRRVVAFMQRRIRITMGEVGLSQPPPPPPQEQQQAQTDISDPP</sequence>
<gene>
    <name evidence="2" type="ORF">Syun_025835</name>
</gene>
<evidence type="ECO:0000313" key="3">
    <source>
        <dbReference type="Proteomes" id="UP001420932"/>
    </source>
</evidence>
<evidence type="ECO:0000256" key="1">
    <source>
        <dbReference type="SAM" id="MobiDB-lite"/>
    </source>
</evidence>
<proteinExistence type="predicted"/>
<reference evidence="2 3" key="1">
    <citation type="submission" date="2024-01" db="EMBL/GenBank/DDBJ databases">
        <title>Genome assemblies of Stephania.</title>
        <authorList>
            <person name="Yang L."/>
        </authorList>
    </citation>
    <scope>NUCLEOTIDE SEQUENCE [LARGE SCALE GENOMIC DNA]</scope>
    <source>
        <strain evidence="2">YNDBR</strain>
        <tissue evidence="2">Leaf</tissue>
    </source>
</reference>
<evidence type="ECO:0000313" key="2">
    <source>
        <dbReference type="EMBL" id="KAK9098790.1"/>
    </source>
</evidence>
<feature type="region of interest" description="Disordered" evidence="1">
    <location>
        <begin position="32"/>
        <end position="59"/>
    </location>
</feature>
<keyword evidence="3" id="KW-1185">Reference proteome</keyword>
<dbReference type="AlphaFoldDB" id="A0AAP0HWI1"/>
<accession>A0AAP0HWI1</accession>
<name>A0AAP0HWI1_9MAGN</name>
<dbReference type="Proteomes" id="UP001420932">
    <property type="component" value="Unassembled WGS sequence"/>
</dbReference>
<organism evidence="2 3">
    <name type="scientific">Stephania yunnanensis</name>
    <dbReference type="NCBI Taxonomy" id="152371"/>
    <lineage>
        <taxon>Eukaryota</taxon>
        <taxon>Viridiplantae</taxon>
        <taxon>Streptophyta</taxon>
        <taxon>Embryophyta</taxon>
        <taxon>Tracheophyta</taxon>
        <taxon>Spermatophyta</taxon>
        <taxon>Magnoliopsida</taxon>
        <taxon>Ranunculales</taxon>
        <taxon>Menispermaceae</taxon>
        <taxon>Menispermoideae</taxon>
        <taxon>Cissampelideae</taxon>
        <taxon>Stephania</taxon>
    </lineage>
</organism>
<comment type="caution">
    <text evidence="2">The sequence shown here is derived from an EMBL/GenBank/DDBJ whole genome shotgun (WGS) entry which is preliminary data.</text>
</comment>
<dbReference type="EMBL" id="JBBNAF010000011">
    <property type="protein sequence ID" value="KAK9098790.1"/>
    <property type="molecule type" value="Genomic_DNA"/>
</dbReference>